<feature type="transmembrane region" description="Helical" evidence="1">
    <location>
        <begin position="107"/>
        <end position="129"/>
    </location>
</feature>
<dbReference type="RefSeq" id="WP_164523200.1">
    <property type="nucleotide sequence ID" value="NZ_QQYZ01000001.1"/>
</dbReference>
<dbReference type="EMBL" id="QQYZ01000001">
    <property type="protein sequence ID" value="RSY90702.1"/>
    <property type="molecule type" value="Genomic_DNA"/>
</dbReference>
<feature type="transmembrane region" description="Helical" evidence="1">
    <location>
        <begin position="28"/>
        <end position="43"/>
    </location>
</feature>
<evidence type="ECO:0000313" key="3">
    <source>
        <dbReference type="Proteomes" id="UP000287746"/>
    </source>
</evidence>
<protein>
    <submittedName>
        <fullName evidence="2">Uncharacterized protein</fullName>
    </submittedName>
</protein>
<dbReference type="AlphaFoldDB" id="A0A430G973"/>
<comment type="caution">
    <text evidence="2">The sequence shown here is derived from an EMBL/GenBank/DDBJ whole genome shotgun (WGS) entry which is preliminary data.</text>
</comment>
<organism evidence="2 3">
    <name type="scientific">Sphingomonas koreensis</name>
    <dbReference type="NCBI Taxonomy" id="93064"/>
    <lineage>
        <taxon>Bacteria</taxon>
        <taxon>Pseudomonadati</taxon>
        <taxon>Pseudomonadota</taxon>
        <taxon>Alphaproteobacteria</taxon>
        <taxon>Sphingomonadales</taxon>
        <taxon>Sphingomonadaceae</taxon>
        <taxon>Sphingomonas</taxon>
    </lineage>
</organism>
<sequence length="149" mass="16367">MLVALSFWILSLACCGFAALFGGRTGRAVALIYLVAVAVTSLATRDPKAWANPHLPALAVDLVLLAVLLWVALRSDRWFPVWFTGFHLVAVVSHLASILAPGFAPKLYFLLQSLWSVPMLLTLMIGVTLDRQAGIGDERRARRAIRQTR</sequence>
<feature type="transmembrane region" description="Helical" evidence="1">
    <location>
        <begin position="55"/>
        <end position="73"/>
    </location>
</feature>
<accession>A0A430G973</accession>
<evidence type="ECO:0000256" key="1">
    <source>
        <dbReference type="SAM" id="Phobius"/>
    </source>
</evidence>
<keyword evidence="1" id="KW-0472">Membrane</keyword>
<proteinExistence type="predicted"/>
<keyword evidence="1" id="KW-1133">Transmembrane helix</keyword>
<keyword evidence="1" id="KW-0812">Transmembrane</keyword>
<gene>
    <name evidence="2" type="ORF">DAH66_01665</name>
</gene>
<evidence type="ECO:0000313" key="2">
    <source>
        <dbReference type="EMBL" id="RSY90702.1"/>
    </source>
</evidence>
<name>A0A430G973_9SPHN</name>
<feature type="transmembrane region" description="Helical" evidence="1">
    <location>
        <begin position="79"/>
        <end position="100"/>
    </location>
</feature>
<dbReference type="Proteomes" id="UP000287746">
    <property type="component" value="Unassembled WGS sequence"/>
</dbReference>
<reference evidence="2 3" key="1">
    <citation type="submission" date="2018-07" db="EMBL/GenBank/DDBJ databases">
        <title>Genomic and Epidemiologic Investigation of an Indolent Hospital Outbreak.</title>
        <authorList>
            <person name="Johnson R.C."/>
            <person name="Deming C."/>
            <person name="Conlan S."/>
            <person name="Zellmer C.J."/>
            <person name="Michelin A.V."/>
            <person name="Lee-Lin S."/>
            <person name="Thomas P.J."/>
            <person name="Park M."/>
            <person name="Weingarten R.A."/>
            <person name="Less J."/>
            <person name="Dekker J.P."/>
            <person name="Frank K.M."/>
            <person name="Musser K.A."/>
            <person name="Mcquiston J.R."/>
            <person name="Henderson D.K."/>
            <person name="Lau A.F."/>
            <person name="Palmore T.N."/>
            <person name="Segre J.A."/>
        </authorList>
    </citation>
    <scope>NUCLEOTIDE SEQUENCE [LARGE SCALE GENOMIC DNA]</scope>
    <source>
        <strain evidence="2 3">SK-CDC1_0717</strain>
    </source>
</reference>